<dbReference type="GO" id="GO:0005886">
    <property type="term" value="C:plasma membrane"/>
    <property type="evidence" value="ECO:0007669"/>
    <property type="project" value="UniProtKB-SubCell"/>
</dbReference>
<evidence type="ECO:0000256" key="6">
    <source>
        <dbReference type="ARBA" id="ARBA00022741"/>
    </source>
</evidence>
<evidence type="ECO:0000313" key="12">
    <source>
        <dbReference type="EMBL" id="SMP62765.1"/>
    </source>
</evidence>
<dbReference type="InterPro" id="IPR017871">
    <property type="entry name" value="ABC_transporter-like_CS"/>
</dbReference>
<dbReference type="Pfam" id="PF00005">
    <property type="entry name" value="ABC_tran"/>
    <property type="match status" value="2"/>
</dbReference>
<sequence length="583" mass="65785">MSESLLEVRQLSVCYESEYRQTVQAVKNVNLHLKPGESMGIIGESGSGKSTLAMALMGLLHHDHARVTGDIEFQGKRLIHGEENSWHHYRWRKGAVVFQNSLEVLNPVLSVGEQIQETVGRHLALSRKESRMRAVKYMEMVKLDPKWLSRYPHELSGGMRQRVLVAMALSCEPRLLIVDEPTTALDTPAKKEMVQLFQRLQQQQQFAMLVISHEMPVMLELTEKIMVMYQGMIFEQGNTKEVIRHPGHPYTRGLIGSSPAINPYRDLWGIPGIQEHIDPKQCPFYQRCNQRVEACEQQCPVLTDVAPRRQVACLRGGIVTLLEGRGINKTFGDGKETITACRDCHLKVRAGETVALMGMSGSGKSTLAEVLAGIIEPDEGEVFFEGRKVRRNRETAKIGGMQIVFQDPLSATNEQMSIEDVVAEPLTIMKVGTKDERRQAVKQALKDVQMPQSEDFLNSPAFALSGGQRQRIAIARSLTMKPKLLIADEITSMLDPSTQANLIRLLKGLQNQNGFAMLYISHDIDLTRKVADWVYIMEHATIIQEGPASELLHPHIHHRHQCDDGNHHERHRQRKHHMIVSVS</sequence>
<evidence type="ECO:0000256" key="10">
    <source>
        <dbReference type="SAM" id="MobiDB-lite"/>
    </source>
</evidence>
<keyword evidence="3" id="KW-0813">Transport</keyword>
<dbReference type="InterPro" id="IPR003439">
    <property type="entry name" value="ABC_transporter-like_ATP-bd"/>
</dbReference>
<organism evidence="12 13">
    <name type="scientific">Anoxynatronum buryatiense</name>
    <dbReference type="NCBI Taxonomy" id="489973"/>
    <lineage>
        <taxon>Bacteria</taxon>
        <taxon>Bacillati</taxon>
        <taxon>Bacillota</taxon>
        <taxon>Clostridia</taxon>
        <taxon>Eubacteriales</taxon>
        <taxon>Clostridiaceae</taxon>
        <taxon>Anoxynatronum</taxon>
    </lineage>
</organism>
<dbReference type="InterPro" id="IPR027417">
    <property type="entry name" value="P-loop_NTPase"/>
</dbReference>
<evidence type="ECO:0000256" key="5">
    <source>
        <dbReference type="ARBA" id="ARBA00022519"/>
    </source>
</evidence>
<keyword evidence="4" id="KW-1003">Cell membrane</keyword>
<proteinExistence type="inferred from homology"/>
<keyword evidence="8" id="KW-1278">Translocase</keyword>
<evidence type="ECO:0000256" key="1">
    <source>
        <dbReference type="ARBA" id="ARBA00004202"/>
    </source>
</evidence>
<dbReference type="GO" id="GO:0016887">
    <property type="term" value="F:ATP hydrolysis activity"/>
    <property type="evidence" value="ECO:0007669"/>
    <property type="project" value="InterPro"/>
</dbReference>
<dbReference type="InterPro" id="IPR003593">
    <property type="entry name" value="AAA+_ATPase"/>
</dbReference>
<comment type="caution">
    <text evidence="12">The sequence shown here is derived from an EMBL/GenBank/DDBJ whole genome shotgun (WGS) entry which is preliminary data.</text>
</comment>
<dbReference type="GO" id="GO:0005524">
    <property type="term" value="F:ATP binding"/>
    <property type="evidence" value="ECO:0007669"/>
    <property type="project" value="UniProtKB-KW"/>
</dbReference>
<dbReference type="PANTHER" id="PTHR43297">
    <property type="entry name" value="OLIGOPEPTIDE TRANSPORT ATP-BINDING PROTEIN APPD"/>
    <property type="match status" value="1"/>
</dbReference>
<keyword evidence="13" id="KW-1185">Reference proteome</keyword>
<evidence type="ECO:0000256" key="2">
    <source>
        <dbReference type="ARBA" id="ARBA00005417"/>
    </source>
</evidence>
<dbReference type="EMBL" id="FXUF01000010">
    <property type="protein sequence ID" value="SMP62765.1"/>
    <property type="molecule type" value="Genomic_DNA"/>
</dbReference>
<evidence type="ECO:0000256" key="7">
    <source>
        <dbReference type="ARBA" id="ARBA00022840"/>
    </source>
</evidence>
<keyword evidence="7 12" id="KW-0067">ATP-binding</keyword>
<dbReference type="PANTHER" id="PTHR43297:SF14">
    <property type="entry name" value="ATPASE AAA-TYPE CORE DOMAIN-CONTAINING PROTEIN"/>
    <property type="match status" value="1"/>
</dbReference>
<keyword evidence="9" id="KW-0472">Membrane</keyword>
<dbReference type="NCBIfam" id="TIGR01727">
    <property type="entry name" value="oligo_HPY"/>
    <property type="match status" value="1"/>
</dbReference>
<dbReference type="PROSITE" id="PS50893">
    <property type="entry name" value="ABC_TRANSPORTER_2"/>
    <property type="match status" value="2"/>
</dbReference>
<feature type="domain" description="ABC transporter" evidence="11">
    <location>
        <begin position="322"/>
        <end position="564"/>
    </location>
</feature>
<evidence type="ECO:0000259" key="11">
    <source>
        <dbReference type="PROSITE" id="PS50893"/>
    </source>
</evidence>
<feature type="domain" description="ABC transporter" evidence="11">
    <location>
        <begin position="8"/>
        <end position="255"/>
    </location>
</feature>
<comment type="subcellular location">
    <subcellularLocation>
        <location evidence="1">Cell membrane</location>
        <topology evidence="1">Peripheral membrane protein</topology>
    </subcellularLocation>
</comment>
<dbReference type="InterPro" id="IPR013563">
    <property type="entry name" value="Oligopep_ABC_C"/>
</dbReference>
<evidence type="ECO:0000256" key="4">
    <source>
        <dbReference type="ARBA" id="ARBA00022475"/>
    </source>
</evidence>
<evidence type="ECO:0000256" key="3">
    <source>
        <dbReference type="ARBA" id="ARBA00022448"/>
    </source>
</evidence>
<keyword evidence="6" id="KW-0547">Nucleotide-binding</keyword>
<keyword evidence="5" id="KW-0997">Cell inner membrane</keyword>
<dbReference type="SUPFAM" id="SSF52540">
    <property type="entry name" value="P-loop containing nucleoside triphosphate hydrolases"/>
    <property type="match status" value="2"/>
</dbReference>
<feature type="compositionally biased region" description="Basic residues" evidence="10">
    <location>
        <begin position="568"/>
        <end position="583"/>
    </location>
</feature>
<dbReference type="Gene3D" id="3.40.50.300">
    <property type="entry name" value="P-loop containing nucleotide triphosphate hydrolases"/>
    <property type="match status" value="2"/>
</dbReference>
<protein>
    <submittedName>
        <fullName evidence="12">Peptide/nickel transport system ATP-binding protein</fullName>
    </submittedName>
</protein>
<reference evidence="12" key="1">
    <citation type="submission" date="2017-05" db="EMBL/GenBank/DDBJ databases">
        <authorList>
            <person name="Varghese N."/>
            <person name="Submissions S."/>
        </authorList>
    </citation>
    <scope>NUCLEOTIDE SEQUENCE</scope>
    <source>
        <strain evidence="12">Su22</strain>
    </source>
</reference>
<dbReference type="PROSITE" id="PS00211">
    <property type="entry name" value="ABC_TRANSPORTER_1"/>
    <property type="match status" value="2"/>
</dbReference>
<dbReference type="AlphaFoldDB" id="A0AA45WX68"/>
<feature type="region of interest" description="Disordered" evidence="10">
    <location>
        <begin position="562"/>
        <end position="583"/>
    </location>
</feature>
<dbReference type="RefSeq" id="WP_283409867.1">
    <property type="nucleotide sequence ID" value="NZ_FXUF01000010.1"/>
</dbReference>
<evidence type="ECO:0000313" key="13">
    <source>
        <dbReference type="Proteomes" id="UP001158066"/>
    </source>
</evidence>
<evidence type="ECO:0000256" key="8">
    <source>
        <dbReference type="ARBA" id="ARBA00022967"/>
    </source>
</evidence>
<comment type="similarity">
    <text evidence="2">Belongs to the ABC transporter superfamily.</text>
</comment>
<dbReference type="Pfam" id="PF08352">
    <property type="entry name" value="oligo_HPY"/>
    <property type="match status" value="1"/>
</dbReference>
<accession>A0AA45WX68</accession>
<dbReference type="Proteomes" id="UP001158066">
    <property type="component" value="Unassembled WGS sequence"/>
</dbReference>
<dbReference type="InterPro" id="IPR050388">
    <property type="entry name" value="ABC_Ni/Peptide_Import"/>
</dbReference>
<dbReference type="CDD" id="cd03257">
    <property type="entry name" value="ABC_NikE_OppD_transporters"/>
    <property type="match status" value="2"/>
</dbReference>
<dbReference type="SMART" id="SM00382">
    <property type="entry name" value="AAA"/>
    <property type="match status" value="2"/>
</dbReference>
<name>A0AA45WX68_9CLOT</name>
<gene>
    <name evidence="12" type="ORF">SAMN06296020_11081</name>
</gene>
<dbReference type="GO" id="GO:0015833">
    <property type="term" value="P:peptide transport"/>
    <property type="evidence" value="ECO:0007669"/>
    <property type="project" value="InterPro"/>
</dbReference>
<evidence type="ECO:0000256" key="9">
    <source>
        <dbReference type="ARBA" id="ARBA00023136"/>
    </source>
</evidence>
<dbReference type="FunFam" id="3.40.50.300:FF:000016">
    <property type="entry name" value="Oligopeptide ABC transporter ATP-binding component"/>
    <property type="match status" value="1"/>
</dbReference>